<dbReference type="InterPro" id="IPR027417">
    <property type="entry name" value="P-loop_NTPase"/>
</dbReference>
<evidence type="ECO:0000256" key="10">
    <source>
        <dbReference type="ARBA" id="ARBA00022840"/>
    </source>
</evidence>
<evidence type="ECO:0000313" key="14">
    <source>
        <dbReference type="EMBL" id="KAL3518713.1"/>
    </source>
</evidence>
<dbReference type="Pfam" id="PF23559">
    <property type="entry name" value="WHD_DRP"/>
    <property type="match status" value="1"/>
</dbReference>
<dbReference type="GO" id="GO:0051607">
    <property type="term" value="P:defense response to virus"/>
    <property type="evidence" value="ECO:0007669"/>
    <property type="project" value="UniProtKB-ARBA"/>
</dbReference>
<dbReference type="FunFam" id="1.10.10.10:FF:000322">
    <property type="entry name" value="Probable disease resistance protein At1g63360"/>
    <property type="match status" value="1"/>
</dbReference>
<dbReference type="SUPFAM" id="SSF52540">
    <property type="entry name" value="P-loop containing nucleoside triphosphate hydrolases"/>
    <property type="match status" value="1"/>
</dbReference>
<keyword evidence="10" id="KW-0067">ATP-binding</keyword>
<dbReference type="GO" id="GO:0005737">
    <property type="term" value="C:cytoplasm"/>
    <property type="evidence" value="ECO:0007669"/>
    <property type="project" value="UniProtKB-SubCell"/>
</dbReference>
<dbReference type="Gene3D" id="1.20.5.4130">
    <property type="match status" value="1"/>
</dbReference>
<dbReference type="Gene3D" id="1.10.10.10">
    <property type="entry name" value="Winged helix-like DNA-binding domain superfamily/Winged helix DNA-binding domain"/>
    <property type="match status" value="1"/>
</dbReference>
<dbReference type="InterPro" id="IPR002182">
    <property type="entry name" value="NB-ARC"/>
</dbReference>
<evidence type="ECO:0000259" key="12">
    <source>
        <dbReference type="Pfam" id="PF12061"/>
    </source>
</evidence>
<keyword evidence="6" id="KW-0381">Hypersensitive response</keyword>
<comment type="function">
    <text evidence="1">Confers resistance to late blight (Phytophthora infestans) races carrying the avirulence gene Avr1. Resistance proteins guard the plant against pathogens that contain an appropriate avirulence protein via an indirect interaction with this avirulence protein. That triggers a defense system including the hypersensitive response, which restricts the pathogen growth.</text>
</comment>
<dbReference type="Pfam" id="PF12061">
    <property type="entry name" value="NB-LRR"/>
    <property type="match status" value="2"/>
</dbReference>
<dbReference type="InterPro" id="IPR032675">
    <property type="entry name" value="LRR_dom_sf"/>
</dbReference>
<keyword evidence="9" id="KW-0611">Plant defense</keyword>
<accession>A0ABD2ZH41</accession>
<evidence type="ECO:0000313" key="15">
    <source>
        <dbReference type="Proteomes" id="UP001630127"/>
    </source>
</evidence>
<feature type="domain" description="Late blight resistance protein R1A-like N-terminal" evidence="12">
    <location>
        <begin position="619"/>
        <end position="823"/>
    </location>
</feature>
<reference evidence="14 15" key="1">
    <citation type="submission" date="2024-11" db="EMBL/GenBank/DDBJ databases">
        <title>A near-complete genome assembly of Cinchona calisaya.</title>
        <authorList>
            <person name="Lian D.C."/>
            <person name="Zhao X.W."/>
            <person name="Wei L."/>
        </authorList>
    </citation>
    <scope>NUCLEOTIDE SEQUENCE [LARGE SCALE GENOMIC DNA]</scope>
    <source>
        <tissue evidence="14">Nenye</tissue>
    </source>
</reference>
<dbReference type="InterPro" id="IPR058922">
    <property type="entry name" value="WHD_DRP"/>
</dbReference>
<comment type="similarity">
    <text evidence="3">Belongs to the disease resistance NB-LRR family.</text>
</comment>
<feature type="domain" description="Disease resistance protein winged helix" evidence="13">
    <location>
        <begin position="1296"/>
        <end position="1365"/>
    </location>
</feature>
<dbReference type="SUPFAM" id="SSF52058">
    <property type="entry name" value="L domain-like"/>
    <property type="match status" value="1"/>
</dbReference>
<dbReference type="GO" id="GO:0005524">
    <property type="term" value="F:ATP binding"/>
    <property type="evidence" value="ECO:0007669"/>
    <property type="project" value="UniProtKB-KW"/>
</dbReference>
<dbReference type="PANTHER" id="PTHR23155">
    <property type="entry name" value="DISEASE RESISTANCE PROTEIN RP"/>
    <property type="match status" value="1"/>
</dbReference>
<dbReference type="Gene3D" id="3.40.50.300">
    <property type="entry name" value="P-loop containing nucleotide triphosphate hydrolases"/>
    <property type="match status" value="1"/>
</dbReference>
<dbReference type="Gene3D" id="3.80.10.10">
    <property type="entry name" value="Ribonuclease Inhibitor"/>
    <property type="match status" value="1"/>
</dbReference>
<evidence type="ECO:0000256" key="2">
    <source>
        <dbReference type="ARBA" id="ARBA00004496"/>
    </source>
</evidence>
<feature type="domain" description="Late blight resistance protein R1A-like N-terminal" evidence="12">
    <location>
        <begin position="213"/>
        <end position="448"/>
    </location>
</feature>
<dbReference type="InterPro" id="IPR036388">
    <property type="entry name" value="WH-like_DNA-bd_sf"/>
</dbReference>
<dbReference type="InterPro" id="IPR021929">
    <property type="entry name" value="R1A-like_N"/>
</dbReference>
<organism evidence="14 15">
    <name type="scientific">Cinchona calisaya</name>
    <dbReference type="NCBI Taxonomy" id="153742"/>
    <lineage>
        <taxon>Eukaryota</taxon>
        <taxon>Viridiplantae</taxon>
        <taxon>Streptophyta</taxon>
        <taxon>Embryophyta</taxon>
        <taxon>Tracheophyta</taxon>
        <taxon>Spermatophyta</taxon>
        <taxon>Magnoliopsida</taxon>
        <taxon>eudicotyledons</taxon>
        <taxon>Gunneridae</taxon>
        <taxon>Pentapetalae</taxon>
        <taxon>asterids</taxon>
        <taxon>lamiids</taxon>
        <taxon>Gentianales</taxon>
        <taxon>Rubiaceae</taxon>
        <taxon>Cinchonoideae</taxon>
        <taxon>Cinchoneae</taxon>
        <taxon>Cinchona</taxon>
    </lineage>
</organism>
<keyword evidence="4" id="KW-0963">Cytoplasm</keyword>
<evidence type="ECO:0000256" key="3">
    <source>
        <dbReference type="ARBA" id="ARBA00008894"/>
    </source>
</evidence>
<evidence type="ECO:0000259" key="11">
    <source>
        <dbReference type="Pfam" id="PF00931"/>
    </source>
</evidence>
<evidence type="ECO:0000256" key="8">
    <source>
        <dbReference type="ARBA" id="ARBA00022741"/>
    </source>
</evidence>
<dbReference type="InterPro" id="IPR042197">
    <property type="entry name" value="Apaf_helical"/>
</dbReference>
<feature type="domain" description="NB-ARC" evidence="11">
    <location>
        <begin position="1042"/>
        <end position="1207"/>
    </location>
</feature>
<keyword evidence="8" id="KW-0547">Nucleotide-binding</keyword>
<evidence type="ECO:0000256" key="1">
    <source>
        <dbReference type="ARBA" id="ARBA00002074"/>
    </source>
</evidence>
<name>A0ABD2ZH41_9GENT</name>
<dbReference type="PRINTS" id="PR00364">
    <property type="entry name" value="DISEASERSIST"/>
</dbReference>
<dbReference type="Gene3D" id="1.10.8.430">
    <property type="entry name" value="Helical domain of apoptotic protease-activating factors"/>
    <property type="match status" value="1"/>
</dbReference>
<keyword evidence="15" id="KW-1185">Reference proteome</keyword>
<sequence>MAYRLRKWRFLMTCINSTLDKEKCESTVGWWAYSSMHMDDLMTCIDSVLEKLQLLLCMPEHFKDDRGDRDLMTCIGSIFLEKLQLLVCKRDCHKDDLCLNKLKVEIRLVKTFLLFAVEYIHNEQLYTLLGRLRDGLLPIVQQFYTCLHGLEDRLLPSDLARAASKFRQVINSFKQEICEAYFEMSGCILQGITLLPGRMSHLFRSSCLGEKFIELFSSLLENLEDILIWAKETHDSRLESLLEPLQEKLLFINNFIHFVRMQGCEDNNQLMEHGEVVAVSAAYFCYCCWFYRDDHQVFDRMELKISELIEKIKPVDPLVRVAYIGVLVHGPFTLSTERDMSTAGNFVDSLLSSLRDLINHRTSFIVHLEHQMQILYERLQFLRNFLMKHHEKYNGLHARINYLIGAVVNNAGVMIFSLYQTEMEEASTREIDVKLFRLLEEIEHIKAEVEDLMTCIDSALDELQLHKDDHGLSKLKVELRLLKTFFLHARRSEQSWCLHEPPVHRGVPQFYTLLVGLKDGLLLSNLDGTTSRFQQVIKSFKQQISELYVQMSDDLLSINYLSRSWRSEPYSNSVEYCLKEATYPLGDDAMEYFHSSLGSIVDILIWGQACDSMFETLLEPLQEKLIFLHNFIHFVRMQGKYSRYLMEHCQLVAVSAAYICHLCWFCRDDDEVFDGMHLKISQLIEKISPVDHQVRVAFIGIIEFGSFTLSTKINMFIVGNFVDSLLCNLWELLLNCGSSFMVSLEHQMRILCEGLQFLRNIFMKHQEKYHGLHERKKELIGAVVNDAGVVILSLYQSGIEEASAKEIDVKLFCLLEKIKLIKTEVEEKHPVTLRVFPVTNELGFIDLLLENLKELASCKVNSISFAEDRVGATDNYRLFLESYLKKTVVNPTRYPKHIVQSVQDDLVFFTSLLNNYMEEHNQHEHLQVQTMQDDLAFLRSFLQNKLELRNQHEDLQALWSYVIEVAYKAEFVIESLLVGDISLYSLASFHNLAEEIKLVKTKTLEIDDKKYDIEAEKATRSSRDVPSLGSISTINEVVDVLKDEVQAIIDQLIGGSKQFNIVSIVGIPGVGKTTLAQKVYHDSSIKSHFHVRAWCCISQVYCTKDLLLEIWGCIHEKAQYSAMNEDDLADKLRKHLKEKKYLIVLDDVWDTEVWDALKIVFPDDTNGSRVLLTNRDREVALSVKPTGEPHHLRLLTDEESWELLQKKLEFATKEDYPPALCFLGRQIAKKCNGLPLSIVIISGILTTLDQVSWEEVGERLSSNMLCGTEQCKSVLELSYMHLPDYLKPCLLYFAAFQEDEEIPIRRLMWLLIAEGFVPKNDRKSLERMAEDYIMALINRSLVIVGQQRSTGGVKTCRIHDLLHEFCLAKAKDKSFLQLIQGHDEFCNFDEPDNLHRLCIHSQPQHFWKSRLFCPRIRSILFFSCGPRSSRISNNLSFIFHLKLLRVLDLEQITLGLTFPSEIAVLVRLRFLALRGGMKDIPSSIKNLSHLETFLVTMYYYGSGKFTLPDSFFVMQKLRHLHLRGALVDLSFAKNKLDGSSNLNNLCTFSTPELCLGQSMEKMLRKFPNIRNLKCSLPESEESTGDSNRIVVMDFLSQLESLKLLLRRVTVHHLEFHLPSTLKKLTLVEFSWSIISTIGKLRNLEVLKLLRQADRVKKWEMGNGRGGFP</sequence>
<proteinExistence type="inferred from homology"/>
<evidence type="ECO:0000256" key="6">
    <source>
        <dbReference type="ARBA" id="ARBA00022667"/>
    </source>
</evidence>
<evidence type="ECO:0000256" key="7">
    <source>
        <dbReference type="ARBA" id="ARBA00022737"/>
    </source>
</evidence>
<evidence type="ECO:0000256" key="5">
    <source>
        <dbReference type="ARBA" id="ARBA00022614"/>
    </source>
</evidence>
<dbReference type="Pfam" id="PF00931">
    <property type="entry name" value="NB-ARC"/>
    <property type="match status" value="1"/>
</dbReference>
<keyword evidence="5" id="KW-0433">Leucine-rich repeat</keyword>
<dbReference type="FunFam" id="3.40.50.300:FF:001091">
    <property type="entry name" value="Probable disease resistance protein At1g61300"/>
    <property type="match status" value="1"/>
</dbReference>
<evidence type="ECO:0000259" key="13">
    <source>
        <dbReference type="Pfam" id="PF23559"/>
    </source>
</evidence>
<dbReference type="PANTHER" id="PTHR23155:SF1152">
    <property type="entry name" value="AAA+ ATPASE DOMAIN-CONTAINING PROTEIN"/>
    <property type="match status" value="1"/>
</dbReference>
<comment type="caution">
    <text evidence="14">The sequence shown here is derived from an EMBL/GenBank/DDBJ whole genome shotgun (WGS) entry which is preliminary data.</text>
</comment>
<comment type="subcellular location">
    <subcellularLocation>
        <location evidence="2">Cytoplasm</location>
    </subcellularLocation>
</comment>
<evidence type="ECO:0000256" key="9">
    <source>
        <dbReference type="ARBA" id="ARBA00022821"/>
    </source>
</evidence>
<keyword evidence="7" id="KW-0677">Repeat</keyword>
<protein>
    <submittedName>
        <fullName evidence="14">Uncharacterized protein</fullName>
    </submittedName>
</protein>
<dbReference type="EMBL" id="JBJUIK010000009">
    <property type="protein sequence ID" value="KAL3518713.1"/>
    <property type="molecule type" value="Genomic_DNA"/>
</dbReference>
<dbReference type="GO" id="GO:0009626">
    <property type="term" value="P:plant-type hypersensitive response"/>
    <property type="evidence" value="ECO:0007669"/>
    <property type="project" value="UniProtKB-KW"/>
</dbReference>
<dbReference type="Proteomes" id="UP001630127">
    <property type="component" value="Unassembled WGS sequence"/>
</dbReference>
<gene>
    <name evidence="14" type="ORF">ACH5RR_021302</name>
</gene>
<evidence type="ECO:0000256" key="4">
    <source>
        <dbReference type="ARBA" id="ARBA00022490"/>
    </source>
</evidence>
<dbReference type="InterPro" id="IPR044974">
    <property type="entry name" value="Disease_R_plants"/>
</dbReference>